<protein>
    <submittedName>
        <fullName evidence="6">Rpr2-domain-containing protein</fullName>
    </submittedName>
</protein>
<dbReference type="Gene3D" id="6.20.50.20">
    <property type="match status" value="1"/>
</dbReference>
<dbReference type="GO" id="GO:0008033">
    <property type="term" value="P:tRNA processing"/>
    <property type="evidence" value="ECO:0007669"/>
    <property type="project" value="UniProtKB-KW"/>
</dbReference>
<dbReference type="AlphaFoldDB" id="A0A6A5XVA4"/>
<evidence type="ECO:0000256" key="4">
    <source>
        <dbReference type="ARBA" id="ARBA00038402"/>
    </source>
</evidence>
<dbReference type="PANTHER" id="PTHR14742">
    <property type="entry name" value="RIBONUCLEASE P SUBUNIT P21"/>
    <property type="match status" value="1"/>
</dbReference>
<evidence type="ECO:0000256" key="2">
    <source>
        <dbReference type="ARBA" id="ARBA00022723"/>
    </source>
</evidence>
<dbReference type="Proteomes" id="UP000799778">
    <property type="component" value="Unassembled WGS sequence"/>
</dbReference>
<dbReference type="RefSeq" id="XP_033385587.1">
    <property type="nucleotide sequence ID" value="XM_033533029.1"/>
</dbReference>
<gene>
    <name evidence="6" type="ORF">BU24DRAFT_478331</name>
</gene>
<dbReference type="GeneID" id="54290426"/>
<feature type="region of interest" description="Disordered" evidence="5">
    <location>
        <begin position="66"/>
        <end position="87"/>
    </location>
</feature>
<keyword evidence="3" id="KW-0862">Zinc</keyword>
<feature type="compositionally biased region" description="Basic residues" evidence="5">
    <location>
        <begin position="175"/>
        <end position="190"/>
    </location>
</feature>
<proteinExistence type="inferred from homology"/>
<dbReference type="PANTHER" id="PTHR14742:SF0">
    <property type="entry name" value="RIBONUCLEASE P PROTEIN SUBUNIT P21"/>
    <property type="match status" value="1"/>
</dbReference>
<dbReference type="InterPro" id="IPR007175">
    <property type="entry name" value="Rpr2/Snm1/Rpp21"/>
</dbReference>
<keyword evidence="2" id="KW-0479">Metal-binding</keyword>
<dbReference type="OrthoDB" id="128536at2759"/>
<dbReference type="EMBL" id="ML978068">
    <property type="protein sequence ID" value="KAF2017248.1"/>
    <property type="molecule type" value="Genomic_DNA"/>
</dbReference>
<reference evidence="6" key="1">
    <citation type="journal article" date="2020" name="Stud. Mycol.">
        <title>101 Dothideomycetes genomes: a test case for predicting lifestyles and emergence of pathogens.</title>
        <authorList>
            <person name="Haridas S."/>
            <person name="Albert R."/>
            <person name="Binder M."/>
            <person name="Bloem J."/>
            <person name="Labutti K."/>
            <person name="Salamov A."/>
            <person name="Andreopoulos B."/>
            <person name="Baker S."/>
            <person name="Barry K."/>
            <person name="Bills G."/>
            <person name="Bluhm B."/>
            <person name="Cannon C."/>
            <person name="Castanera R."/>
            <person name="Culley D."/>
            <person name="Daum C."/>
            <person name="Ezra D."/>
            <person name="Gonzalez J."/>
            <person name="Henrissat B."/>
            <person name="Kuo A."/>
            <person name="Liang C."/>
            <person name="Lipzen A."/>
            <person name="Lutzoni F."/>
            <person name="Magnuson J."/>
            <person name="Mondo S."/>
            <person name="Nolan M."/>
            <person name="Ohm R."/>
            <person name="Pangilinan J."/>
            <person name="Park H.-J."/>
            <person name="Ramirez L."/>
            <person name="Alfaro M."/>
            <person name="Sun H."/>
            <person name="Tritt A."/>
            <person name="Yoshinaga Y."/>
            <person name="Zwiers L.-H."/>
            <person name="Turgeon B."/>
            <person name="Goodwin S."/>
            <person name="Spatafora J."/>
            <person name="Crous P."/>
            <person name="Grigoriev I."/>
        </authorList>
    </citation>
    <scope>NUCLEOTIDE SEQUENCE</scope>
    <source>
        <strain evidence="6">CBS 175.79</strain>
    </source>
</reference>
<keyword evidence="1" id="KW-0819">tRNA processing</keyword>
<feature type="compositionally biased region" description="Basic and acidic residues" evidence="5">
    <location>
        <begin position="195"/>
        <end position="207"/>
    </location>
</feature>
<sequence>MSLLLIVCLNKDPSLSPARISSIERQTSSPVASLDMVKAKGIPNKHLHARASFLYQAATYLSLQRTTESSLSERDDPSTAVDTRNPFNDNAVSKPALVLASHLRAVTLKGQIRLAADLKRTICKTCSAILIPGQTSTHSLENESTRGEKPWADVLKITCNACSSTKRYPIGTTKRQNKAGRRNAHRRKSNPRTPVYDEREASSDTRSRPGKVKTLSAA</sequence>
<evidence type="ECO:0000313" key="7">
    <source>
        <dbReference type="Proteomes" id="UP000799778"/>
    </source>
</evidence>
<evidence type="ECO:0000256" key="3">
    <source>
        <dbReference type="ARBA" id="ARBA00022833"/>
    </source>
</evidence>
<name>A0A6A5XVA4_9PLEO</name>
<evidence type="ECO:0000256" key="5">
    <source>
        <dbReference type="SAM" id="MobiDB-lite"/>
    </source>
</evidence>
<keyword evidence="7" id="KW-1185">Reference proteome</keyword>
<feature type="region of interest" description="Disordered" evidence="5">
    <location>
        <begin position="168"/>
        <end position="218"/>
    </location>
</feature>
<comment type="similarity">
    <text evidence="4">Belongs to the eukaryotic/archaeal RNase P protein component 4 family.</text>
</comment>
<organism evidence="6 7">
    <name type="scientific">Aaosphaeria arxii CBS 175.79</name>
    <dbReference type="NCBI Taxonomy" id="1450172"/>
    <lineage>
        <taxon>Eukaryota</taxon>
        <taxon>Fungi</taxon>
        <taxon>Dikarya</taxon>
        <taxon>Ascomycota</taxon>
        <taxon>Pezizomycotina</taxon>
        <taxon>Dothideomycetes</taxon>
        <taxon>Pleosporomycetidae</taxon>
        <taxon>Pleosporales</taxon>
        <taxon>Pleosporales incertae sedis</taxon>
        <taxon>Aaosphaeria</taxon>
    </lineage>
</organism>
<accession>A0A6A5XVA4</accession>
<evidence type="ECO:0000313" key="6">
    <source>
        <dbReference type="EMBL" id="KAF2017248.1"/>
    </source>
</evidence>
<dbReference type="Pfam" id="PF04032">
    <property type="entry name" value="Rpr2"/>
    <property type="match status" value="1"/>
</dbReference>
<evidence type="ECO:0000256" key="1">
    <source>
        <dbReference type="ARBA" id="ARBA00022694"/>
    </source>
</evidence>
<dbReference type="GO" id="GO:0046872">
    <property type="term" value="F:metal ion binding"/>
    <property type="evidence" value="ECO:0007669"/>
    <property type="project" value="UniProtKB-KW"/>
</dbReference>
<dbReference type="GO" id="GO:0005655">
    <property type="term" value="C:nucleolar ribonuclease P complex"/>
    <property type="evidence" value="ECO:0007669"/>
    <property type="project" value="TreeGrafter"/>
</dbReference>